<dbReference type="InterPro" id="IPR051167">
    <property type="entry name" value="Prolyl_oligopep/macrocyclase"/>
</dbReference>
<name>A0A6J7FCD5_9ZZZZ</name>
<dbReference type="Pfam" id="PF02897">
    <property type="entry name" value="Peptidase_S9_N"/>
    <property type="match status" value="1"/>
</dbReference>
<dbReference type="EC" id="3.4.21.26" evidence="3"/>
<dbReference type="PANTHER" id="PTHR42881">
    <property type="entry name" value="PROLYL ENDOPEPTIDASE"/>
    <property type="match status" value="1"/>
</dbReference>
<dbReference type="EMBL" id="CAFBLP010000095">
    <property type="protein sequence ID" value="CAB4889213.1"/>
    <property type="molecule type" value="Genomic_DNA"/>
</dbReference>
<dbReference type="GO" id="GO:0070012">
    <property type="term" value="F:oligopeptidase activity"/>
    <property type="evidence" value="ECO:0007669"/>
    <property type="project" value="TreeGrafter"/>
</dbReference>
<dbReference type="Gene3D" id="2.130.10.120">
    <property type="entry name" value="Prolyl oligopeptidase, N-terminal domain"/>
    <property type="match status" value="1"/>
</dbReference>
<comment type="similarity">
    <text evidence="2">Belongs to the peptidase S9A family.</text>
</comment>
<feature type="domain" description="Peptidase S9A N-terminal" evidence="8">
    <location>
        <begin position="3"/>
        <end position="355"/>
    </location>
</feature>
<dbReference type="AlphaFoldDB" id="A0A6J7FCD5"/>
<evidence type="ECO:0000313" key="9">
    <source>
        <dbReference type="EMBL" id="CAB4889213.1"/>
    </source>
</evidence>
<evidence type="ECO:0000256" key="4">
    <source>
        <dbReference type="ARBA" id="ARBA00022670"/>
    </source>
</evidence>
<dbReference type="Pfam" id="PF00326">
    <property type="entry name" value="Peptidase_S9"/>
    <property type="match status" value="1"/>
</dbReference>
<dbReference type="PROSITE" id="PS00708">
    <property type="entry name" value="PRO_ENDOPEP_SER"/>
    <property type="match status" value="1"/>
</dbReference>
<dbReference type="Gene3D" id="3.40.50.1820">
    <property type="entry name" value="alpha/beta hydrolase"/>
    <property type="match status" value="1"/>
</dbReference>
<organism evidence="9">
    <name type="scientific">freshwater metagenome</name>
    <dbReference type="NCBI Taxonomy" id="449393"/>
    <lineage>
        <taxon>unclassified sequences</taxon>
        <taxon>metagenomes</taxon>
        <taxon>ecological metagenomes</taxon>
    </lineage>
</organism>
<dbReference type="SUPFAM" id="SSF53474">
    <property type="entry name" value="alpha/beta-Hydrolases"/>
    <property type="match status" value="1"/>
</dbReference>
<proteinExistence type="inferred from homology"/>
<dbReference type="InterPro" id="IPR001375">
    <property type="entry name" value="Peptidase_S9_cat"/>
</dbReference>
<dbReference type="PANTHER" id="PTHR42881:SF2">
    <property type="entry name" value="PROLYL ENDOPEPTIDASE"/>
    <property type="match status" value="1"/>
</dbReference>
<evidence type="ECO:0000256" key="3">
    <source>
        <dbReference type="ARBA" id="ARBA00011897"/>
    </source>
</evidence>
<keyword evidence="6" id="KW-0720">Serine protease</keyword>
<evidence type="ECO:0000256" key="5">
    <source>
        <dbReference type="ARBA" id="ARBA00022801"/>
    </source>
</evidence>
<evidence type="ECO:0000256" key="1">
    <source>
        <dbReference type="ARBA" id="ARBA00001070"/>
    </source>
</evidence>
<dbReference type="GO" id="GO:0006508">
    <property type="term" value="P:proteolysis"/>
    <property type="evidence" value="ECO:0007669"/>
    <property type="project" value="UniProtKB-KW"/>
</dbReference>
<accession>A0A6J7FCD5</accession>
<sequence>MPTQQWVALQNARTRQALDARPDRGWWHGRLVALTSLPVVLAAEIRGDQLFVLERSPGAEQYALVLRSAADATAAPRTLVDPAASSADSATALDWFEPSCDGRLIAYGTSDAGSEHSTLAVLDVATGAHLADSIPDTRAASVAWLADSSGFYYTAYPAGDQYNRRVMFHLLGDDPALDEVIWSDASMPQSWPDVQASADGRFVLVTVSVGWTRVDGFVLDRVANTWSVAVAGTDQATSFSVMGDQLLMATTVDAPRGRVVMAALASPGIANWRTVVPEGTGVISHAAACGDEILVLVTERAVDRLERWLPDGRVAGGAPDFGIVSISGLTTDASSPTAFVTVAGFGSPAALYRCSGSADVVRWAPALAPDSSVPALTVRQVTYPSLDGTSVGLFLVHRSDVVPSTDTPTILTGYGGFAISETPVWSPTIAAWCANGGLYAIAGLRGGLEHGQEWHHAGRRDTKQNVFDDFHAAADFLVASGLTSRDRLAIAGGSNGGLLVGVALTQRPDLCAAVWCAVPLLDMVRFPRFLIAQMWTDEYGDPDVADEFAWLYAYSPYHHVSEGVDYPAVLLTTAESDTRVDPLHARKMAALLQWASASQEHRPILLTQQDRAGHGVGKPASKRVDEAADVLSFFSWQLGVPS</sequence>
<keyword evidence="5" id="KW-0378">Hydrolase</keyword>
<evidence type="ECO:0000259" key="7">
    <source>
        <dbReference type="Pfam" id="PF00326"/>
    </source>
</evidence>
<dbReference type="InterPro" id="IPR002470">
    <property type="entry name" value="Peptidase_S9A"/>
</dbReference>
<comment type="catalytic activity">
    <reaction evidence="1">
        <text>Hydrolysis of Pro-|-Xaa &gt;&gt; Ala-|-Xaa in oligopeptides.</text>
        <dbReference type="EC" id="3.4.21.26"/>
    </reaction>
</comment>
<evidence type="ECO:0000259" key="8">
    <source>
        <dbReference type="Pfam" id="PF02897"/>
    </source>
</evidence>
<evidence type="ECO:0000256" key="2">
    <source>
        <dbReference type="ARBA" id="ARBA00005228"/>
    </source>
</evidence>
<gene>
    <name evidence="9" type="ORF">UFOPK3376_02671</name>
</gene>
<feature type="domain" description="Peptidase S9 prolyl oligopeptidase catalytic" evidence="7">
    <location>
        <begin position="429"/>
        <end position="639"/>
    </location>
</feature>
<keyword evidence="4" id="KW-0645">Protease</keyword>
<dbReference type="PRINTS" id="PR00862">
    <property type="entry name" value="PROLIGOPTASE"/>
</dbReference>
<reference evidence="9" key="1">
    <citation type="submission" date="2020-05" db="EMBL/GenBank/DDBJ databases">
        <authorList>
            <person name="Chiriac C."/>
            <person name="Salcher M."/>
            <person name="Ghai R."/>
            <person name="Kavagutti S V."/>
        </authorList>
    </citation>
    <scope>NUCLEOTIDE SEQUENCE</scope>
</reference>
<dbReference type="InterPro" id="IPR023302">
    <property type="entry name" value="Pept_S9A_N"/>
</dbReference>
<dbReference type="SUPFAM" id="SSF50993">
    <property type="entry name" value="Peptidase/esterase 'gauge' domain"/>
    <property type="match status" value="1"/>
</dbReference>
<dbReference type="GO" id="GO:0004252">
    <property type="term" value="F:serine-type endopeptidase activity"/>
    <property type="evidence" value="ECO:0007669"/>
    <property type="project" value="UniProtKB-EC"/>
</dbReference>
<protein>
    <recommendedName>
        <fullName evidence="3">prolyl oligopeptidase</fullName>
        <ecNumber evidence="3">3.4.21.26</ecNumber>
    </recommendedName>
</protein>
<dbReference type="InterPro" id="IPR002471">
    <property type="entry name" value="Pept_S9_AS"/>
</dbReference>
<dbReference type="InterPro" id="IPR029058">
    <property type="entry name" value="AB_hydrolase_fold"/>
</dbReference>
<evidence type="ECO:0000256" key="6">
    <source>
        <dbReference type="ARBA" id="ARBA00022825"/>
    </source>
</evidence>
<dbReference type="GO" id="GO:0005829">
    <property type="term" value="C:cytosol"/>
    <property type="evidence" value="ECO:0007669"/>
    <property type="project" value="TreeGrafter"/>
</dbReference>